<sequence length="133" mass="14907">MPLHKPSLMTLPVEILDIIISLFDLPSLLAWWDTCTENEGHVKHLLQAARDRIIGYYIEDVAGFLDLLDEFNAVIAGNAALAFFLRDDLVLDLQLDVSVGMYEGPEMEEALTARFDCTPTHGGHDDIIQERVP</sequence>
<protein>
    <submittedName>
        <fullName evidence="1">Uncharacterized protein</fullName>
    </submittedName>
</protein>
<evidence type="ECO:0000313" key="2">
    <source>
        <dbReference type="Proteomes" id="UP000256964"/>
    </source>
</evidence>
<accession>A0A371CJZ0</accession>
<reference evidence="1 2" key="1">
    <citation type="journal article" date="2018" name="Biotechnol. Biofuels">
        <title>Integrative visual omics of the white-rot fungus Polyporus brumalis exposes the biotechnological potential of its oxidative enzymes for delignifying raw plant biomass.</title>
        <authorList>
            <person name="Miyauchi S."/>
            <person name="Rancon A."/>
            <person name="Drula E."/>
            <person name="Hage H."/>
            <person name="Chaduli D."/>
            <person name="Favel A."/>
            <person name="Grisel S."/>
            <person name="Henrissat B."/>
            <person name="Herpoel-Gimbert I."/>
            <person name="Ruiz-Duenas F.J."/>
            <person name="Chevret D."/>
            <person name="Hainaut M."/>
            <person name="Lin J."/>
            <person name="Wang M."/>
            <person name="Pangilinan J."/>
            <person name="Lipzen A."/>
            <person name="Lesage-Meessen L."/>
            <person name="Navarro D."/>
            <person name="Riley R."/>
            <person name="Grigoriev I.V."/>
            <person name="Zhou S."/>
            <person name="Raouche S."/>
            <person name="Rosso M.N."/>
        </authorList>
    </citation>
    <scope>NUCLEOTIDE SEQUENCE [LARGE SCALE GENOMIC DNA]</scope>
    <source>
        <strain evidence="1 2">BRFM 1820</strain>
    </source>
</reference>
<dbReference type="Proteomes" id="UP000256964">
    <property type="component" value="Unassembled WGS sequence"/>
</dbReference>
<feature type="non-terminal residue" evidence="1">
    <location>
        <position position="1"/>
    </location>
</feature>
<name>A0A371CJZ0_9APHY</name>
<evidence type="ECO:0000313" key="1">
    <source>
        <dbReference type="EMBL" id="RDX40606.1"/>
    </source>
</evidence>
<dbReference type="EMBL" id="KZ857545">
    <property type="protein sequence ID" value="RDX40606.1"/>
    <property type="molecule type" value="Genomic_DNA"/>
</dbReference>
<gene>
    <name evidence="1" type="ORF">OH76DRAFT_1490131</name>
</gene>
<dbReference type="AlphaFoldDB" id="A0A371CJZ0"/>
<organism evidence="1 2">
    <name type="scientific">Lentinus brumalis</name>
    <dbReference type="NCBI Taxonomy" id="2498619"/>
    <lineage>
        <taxon>Eukaryota</taxon>
        <taxon>Fungi</taxon>
        <taxon>Dikarya</taxon>
        <taxon>Basidiomycota</taxon>
        <taxon>Agaricomycotina</taxon>
        <taxon>Agaricomycetes</taxon>
        <taxon>Polyporales</taxon>
        <taxon>Polyporaceae</taxon>
        <taxon>Lentinus</taxon>
    </lineage>
</organism>
<dbReference type="OrthoDB" id="2756141at2759"/>
<proteinExistence type="predicted"/>
<keyword evidence="2" id="KW-1185">Reference proteome</keyword>